<gene>
    <name evidence="4" type="ORF">EJ02DRAFT_450005</name>
</gene>
<dbReference type="FunFam" id="3.20.20.80:FF:000159">
    <property type="entry name" value="Class V chitinase, putative"/>
    <property type="match status" value="1"/>
</dbReference>
<dbReference type="OrthoDB" id="73875at2759"/>
<protein>
    <recommendedName>
        <fullName evidence="1">chitinase</fullName>
        <ecNumber evidence="1">3.2.1.14</ecNumber>
    </recommendedName>
</protein>
<dbReference type="EMBL" id="ML976000">
    <property type="protein sequence ID" value="KAF1947030.1"/>
    <property type="molecule type" value="Genomic_DNA"/>
</dbReference>
<dbReference type="GO" id="GO:0006032">
    <property type="term" value="P:chitin catabolic process"/>
    <property type="evidence" value="ECO:0007669"/>
    <property type="project" value="TreeGrafter"/>
</dbReference>
<dbReference type="InterPro" id="IPR050314">
    <property type="entry name" value="Glycosyl_Hydrlase_18"/>
</dbReference>
<name>A0A6A5T4C6_9PLEO</name>
<reference evidence="4" key="1">
    <citation type="journal article" date="2020" name="Stud. Mycol.">
        <title>101 Dothideomycetes genomes: a test case for predicting lifestyles and emergence of pathogens.</title>
        <authorList>
            <person name="Haridas S."/>
            <person name="Albert R."/>
            <person name="Binder M."/>
            <person name="Bloem J."/>
            <person name="Labutti K."/>
            <person name="Salamov A."/>
            <person name="Andreopoulos B."/>
            <person name="Baker S."/>
            <person name="Barry K."/>
            <person name="Bills G."/>
            <person name="Bluhm B."/>
            <person name="Cannon C."/>
            <person name="Castanera R."/>
            <person name="Culley D."/>
            <person name="Daum C."/>
            <person name="Ezra D."/>
            <person name="Gonzalez J."/>
            <person name="Henrissat B."/>
            <person name="Kuo A."/>
            <person name="Liang C."/>
            <person name="Lipzen A."/>
            <person name="Lutzoni F."/>
            <person name="Magnuson J."/>
            <person name="Mondo S."/>
            <person name="Nolan M."/>
            <person name="Ohm R."/>
            <person name="Pangilinan J."/>
            <person name="Park H.-J."/>
            <person name="Ramirez L."/>
            <person name="Alfaro M."/>
            <person name="Sun H."/>
            <person name="Tritt A."/>
            <person name="Yoshinaga Y."/>
            <person name="Zwiers L.-H."/>
            <person name="Turgeon B."/>
            <person name="Goodwin S."/>
            <person name="Spatafora J."/>
            <person name="Crous P."/>
            <person name="Grigoriev I."/>
        </authorList>
    </citation>
    <scope>NUCLEOTIDE SEQUENCE</scope>
    <source>
        <strain evidence="4">CBS 161.51</strain>
    </source>
</reference>
<dbReference type="GO" id="GO:0005576">
    <property type="term" value="C:extracellular region"/>
    <property type="evidence" value="ECO:0007669"/>
    <property type="project" value="TreeGrafter"/>
</dbReference>
<dbReference type="PANTHER" id="PTHR11177">
    <property type="entry name" value="CHITINASE"/>
    <property type="match status" value="1"/>
</dbReference>
<dbReference type="SMART" id="SM00636">
    <property type="entry name" value="Glyco_18"/>
    <property type="match status" value="1"/>
</dbReference>
<dbReference type="SUPFAM" id="SSF51445">
    <property type="entry name" value="(Trans)glycosidases"/>
    <property type="match status" value="1"/>
</dbReference>
<keyword evidence="5" id="KW-1185">Reference proteome</keyword>
<dbReference type="PANTHER" id="PTHR11177:SF378">
    <property type="entry name" value="CHITINASE"/>
    <property type="match status" value="1"/>
</dbReference>
<sequence length="404" mass="44082">MGNLAPRWLCLVFIFAAVVVAHADKALELRYIMYLTGQHDVVPEQSLVANITHVALAFMRAEIFNNPGHNEWPLFTTIDDARPKFAKETVIQVAIGGWGDTKAFSTAAKTAESRNIFAENVKAMLDATGADGIDIDWEYPGGNGEDYKTPGHLNVDKAWETDAYPQLLAAIRAAIGPAKTISAAVPGLPRDMLAFTPSTIPSIMASVDFLNIMTYDLMNRRDNVTKHHTGLQLSIEGIDAYLDAGVPPDKANLGLAFYVKWFKTAADVDCSAHPVGCKTQLMEDPGTGADLGKAGAFSWHDEVPFDLATSFAKALENGVYDEVGGGQYYWDGEERLFWSWDTEEAIRKKVGVVGKGKGLGGVFAWGLGEDAPKFDHLRATNDAMKNLETTGEEVGESYRERSEL</sequence>
<dbReference type="InterPro" id="IPR017853">
    <property type="entry name" value="GH"/>
</dbReference>
<proteinExistence type="predicted"/>
<keyword evidence="2" id="KW-0732">Signal</keyword>
<evidence type="ECO:0000256" key="1">
    <source>
        <dbReference type="ARBA" id="ARBA00012729"/>
    </source>
</evidence>
<keyword evidence="4" id="KW-0378">Hydrolase</keyword>
<dbReference type="Pfam" id="PF00704">
    <property type="entry name" value="Glyco_hydro_18"/>
    <property type="match status" value="1"/>
</dbReference>
<evidence type="ECO:0000259" key="3">
    <source>
        <dbReference type="PROSITE" id="PS51910"/>
    </source>
</evidence>
<dbReference type="InterPro" id="IPR011583">
    <property type="entry name" value="Chitinase_II/V-like_cat"/>
</dbReference>
<evidence type="ECO:0000256" key="2">
    <source>
        <dbReference type="SAM" id="SignalP"/>
    </source>
</evidence>
<evidence type="ECO:0000313" key="4">
    <source>
        <dbReference type="EMBL" id="KAF1947030.1"/>
    </source>
</evidence>
<dbReference type="GO" id="GO:0008061">
    <property type="term" value="F:chitin binding"/>
    <property type="evidence" value="ECO:0007669"/>
    <property type="project" value="InterPro"/>
</dbReference>
<feature type="domain" description="GH18" evidence="3">
    <location>
        <begin position="29"/>
        <end position="387"/>
    </location>
</feature>
<dbReference type="PROSITE" id="PS51910">
    <property type="entry name" value="GH18_2"/>
    <property type="match status" value="1"/>
</dbReference>
<dbReference type="InterPro" id="IPR001223">
    <property type="entry name" value="Glyco_hydro18_cat"/>
</dbReference>
<feature type="chain" id="PRO_5025365015" description="chitinase" evidence="2">
    <location>
        <begin position="24"/>
        <end position="404"/>
    </location>
</feature>
<dbReference type="GO" id="GO:0008843">
    <property type="term" value="F:endochitinase activity"/>
    <property type="evidence" value="ECO:0007669"/>
    <property type="project" value="UniProtKB-EC"/>
</dbReference>
<dbReference type="EC" id="3.2.1.14" evidence="1"/>
<feature type="signal peptide" evidence="2">
    <location>
        <begin position="1"/>
        <end position="23"/>
    </location>
</feature>
<dbReference type="Proteomes" id="UP000800038">
    <property type="component" value="Unassembled WGS sequence"/>
</dbReference>
<organism evidence="4 5">
    <name type="scientific">Clathrospora elynae</name>
    <dbReference type="NCBI Taxonomy" id="706981"/>
    <lineage>
        <taxon>Eukaryota</taxon>
        <taxon>Fungi</taxon>
        <taxon>Dikarya</taxon>
        <taxon>Ascomycota</taxon>
        <taxon>Pezizomycotina</taxon>
        <taxon>Dothideomycetes</taxon>
        <taxon>Pleosporomycetidae</taxon>
        <taxon>Pleosporales</taxon>
        <taxon>Diademaceae</taxon>
        <taxon>Clathrospora</taxon>
    </lineage>
</organism>
<dbReference type="AlphaFoldDB" id="A0A6A5T4C6"/>
<evidence type="ECO:0000313" key="5">
    <source>
        <dbReference type="Proteomes" id="UP000800038"/>
    </source>
</evidence>
<accession>A0A6A5T4C6</accession>
<dbReference type="Gene3D" id="3.20.20.80">
    <property type="entry name" value="Glycosidases"/>
    <property type="match status" value="1"/>
</dbReference>
<dbReference type="GO" id="GO:0005975">
    <property type="term" value="P:carbohydrate metabolic process"/>
    <property type="evidence" value="ECO:0007669"/>
    <property type="project" value="InterPro"/>
</dbReference>